<keyword evidence="3" id="KW-1185">Reference proteome</keyword>
<protein>
    <submittedName>
        <fullName evidence="2">REP element-mobilizing transposase RayT</fullName>
    </submittedName>
</protein>
<dbReference type="EMBL" id="SOAZ01000031">
    <property type="protein sequence ID" value="TDT50307.1"/>
    <property type="molecule type" value="Genomic_DNA"/>
</dbReference>
<feature type="domain" description="Transposase IS200-like" evidence="1">
    <location>
        <begin position="9"/>
        <end position="123"/>
    </location>
</feature>
<dbReference type="SMART" id="SM01321">
    <property type="entry name" value="Y1_Tnp"/>
    <property type="match status" value="1"/>
</dbReference>
<name>A0A4R7K8I9_9CLOT</name>
<evidence type="ECO:0000313" key="2">
    <source>
        <dbReference type="EMBL" id="TDT50307.1"/>
    </source>
</evidence>
<organism evidence="2 3">
    <name type="scientific">Fonticella tunisiensis</name>
    <dbReference type="NCBI Taxonomy" id="1096341"/>
    <lineage>
        <taxon>Bacteria</taxon>
        <taxon>Bacillati</taxon>
        <taxon>Bacillota</taxon>
        <taxon>Clostridia</taxon>
        <taxon>Eubacteriales</taxon>
        <taxon>Clostridiaceae</taxon>
        <taxon>Fonticella</taxon>
    </lineage>
</organism>
<evidence type="ECO:0000259" key="1">
    <source>
        <dbReference type="SMART" id="SM01321"/>
    </source>
</evidence>
<dbReference type="GO" id="GO:0043565">
    <property type="term" value="F:sequence-specific DNA binding"/>
    <property type="evidence" value="ECO:0007669"/>
    <property type="project" value="InterPro"/>
</dbReference>
<dbReference type="InterPro" id="IPR010921">
    <property type="entry name" value="Trp_repressor/repl_initiator"/>
</dbReference>
<proteinExistence type="predicted"/>
<dbReference type="PANTHER" id="PTHR34322:SF2">
    <property type="entry name" value="TRANSPOSASE IS200-LIKE DOMAIN-CONTAINING PROTEIN"/>
    <property type="match status" value="1"/>
</dbReference>
<sequence length="309" mass="36625">MPRVARQKAPEGIYHIMCKSISEVDLFKDDEDKLKYLSLVKKYQKTYQFRVYGYCLMDNHLHLIIDANGSDISRIMHSINFSYAQYFNRRHKRHGHLFQDRFKSKMVKDERYLLALSAYVHNNPTDIKGYEKEPEKYEFSSLSIYLGLRHDPYELVDDGFIMGLFGNNAQSARENYVELVFKCDDKNFREEMEFLNEGTEYRSYRRILVRDMRPEEIAEYVSMKMDVKEIKLYTKNARDVVEAKALFVLLMRSLCNFKCSDICRVLGNITNARVSKLSSTGLKLIDEDERFRGFIREFIKVYGYTECKS</sequence>
<dbReference type="RefSeq" id="WP_133629248.1">
    <property type="nucleotide sequence ID" value="NZ_SOAZ01000031.1"/>
</dbReference>
<gene>
    <name evidence="2" type="ORF">EDD71_13110</name>
</gene>
<dbReference type="Gene3D" id="3.30.70.1290">
    <property type="entry name" value="Transposase IS200-like"/>
    <property type="match status" value="1"/>
</dbReference>
<accession>A0A4R7K8I9</accession>
<evidence type="ECO:0000313" key="3">
    <source>
        <dbReference type="Proteomes" id="UP000295325"/>
    </source>
</evidence>
<dbReference type="SUPFAM" id="SSF48295">
    <property type="entry name" value="TrpR-like"/>
    <property type="match status" value="1"/>
</dbReference>
<dbReference type="SUPFAM" id="SSF143422">
    <property type="entry name" value="Transposase IS200-like"/>
    <property type="match status" value="1"/>
</dbReference>
<dbReference type="InterPro" id="IPR002686">
    <property type="entry name" value="Transposase_17"/>
</dbReference>
<dbReference type="AlphaFoldDB" id="A0A4R7K8I9"/>
<comment type="caution">
    <text evidence="2">The sequence shown here is derived from an EMBL/GenBank/DDBJ whole genome shotgun (WGS) entry which is preliminary data.</text>
</comment>
<dbReference type="GO" id="GO:0004803">
    <property type="term" value="F:transposase activity"/>
    <property type="evidence" value="ECO:0007669"/>
    <property type="project" value="InterPro"/>
</dbReference>
<dbReference type="OrthoDB" id="9788881at2"/>
<dbReference type="PANTHER" id="PTHR34322">
    <property type="entry name" value="TRANSPOSASE, Y1_TNP DOMAIN-CONTAINING"/>
    <property type="match status" value="1"/>
</dbReference>
<dbReference type="Gene3D" id="1.10.1750.10">
    <property type="match status" value="1"/>
</dbReference>
<dbReference type="GO" id="GO:0006313">
    <property type="term" value="P:DNA transposition"/>
    <property type="evidence" value="ECO:0007669"/>
    <property type="project" value="InterPro"/>
</dbReference>
<dbReference type="Proteomes" id="UP000295325">
    <property type="component" value="Unassembled WGS sequence"/>
</dbReference>
<reference evidence="2 3" key="1">
    <citation type="submission" date="2019-03" db="EMBL/GenBank/DDBJ databases">
        <title>Genomic Encyclopedia of Type Strains, Phase IV (KMG-IV): sequencing the most valuable type-strain genomes for metagenomic binning, comparative biology and taxonomic classification.</title>
        <authorList>
            <person name="Goeker M."/>
        </authorList>
    </citation>
    <scope>NUCLEOTIDE SEQUENCE [LARGE SCALE GENOMIC DNA]</scope>
    <source>
        <strain evidence="2 3">DSM 24455</strain>
    </source>
</reference>
<dbReference type="Pfam" id="PF01797">
    <property type="entry name" value="Y1_Tnp"/>
    <property type="match status" value="1"/>
</dbReference>
<dbReference type="InterPro" id="IPR036515">
    <property type="entry name" value="Transposase_17_sf"/>
</dbReference>